<dbReference type="EMBL" id="JACJPY010000071">
    <property type="protein sequence ID" value="MBD2151891.1"/>
    <property type="molecule type" value="Genomic_DNA"/>
</dbReference>
<feature type="signal peptide" evidence="1">
    <location>
        <begin position="1"/>
        <end position="26"/>
    </location>
</feature>
<protein>
    <recommendedName>
        <fullName evidence="4">PEP-CTERM sorting domain-containing protein</fullName>
    </recommendedName>
</protein>
<evidence type="ECO:0000256" key="1">
    <source>
        <dbReference type="SAM" id="SignalP"/>
    </source>
</evidence>
<keyword evidence="1" id="KW-0732">Signal</keyword>
<gene>
    <name evidence="2" type="ORF">H6F44_17425</name>
</gene>
<dbReference type="NCBIfam" id="NF041539">
    <property type="entry name" value="choice_anch_R"/>
    <property type="match status" value="1"/>
</dbReference>
<evidence type="ECO:0008006" key="4">
    <source>
        <dbReference type="Google" id="ProtNLM"/>
    </source>
</evidence>
<reference evidence="2" key="2">
    <citation type="submission" date="2020-08" db="EMBL/GenBank/DDBJ databases">
        <authorList>
            <person name="Chen M."/>
            <person name="Teng W."/>
            <person name="Zhao L."/>
            <person name="Hu C."/>
            <person name="Zhou Y."/>
            <person name="Han B."/>
            <person name="Song L."/>
            <person name="Shu W."/>
        </authorList>
    </citation>
    <scope>NUCLEOTIDE SEQUENCE</scope>
    <source>
        <strain evidence="2">FACHB-1277</strain>
    </source>
</reference>
<feature type="chain" id="PRO_5036772172" description="PEP-CTERM sorting domain-containing protein" evidence="1">
    <location>
        <begin position="27"/>
        <end position="229"/>
    </location>
</feature>
<keyword evidence="3" id="KW-1185">Reference proteome</keyword>
<accession>A0A926UW09</accession>
<reference evidence="2" key="1">
    <citation type="journal article" date="2015" name="ISME J.">
        <title>Draft Genome Sequence of Streptomyces incarnatus NRRL8089, which Produces the Nucleoside Antibiotic Sinefungin.</title>
        <authorList>
            <person name="Oshima K."/>
            <person name="Hattori M."/>
            <person name="Shimizu H."/>
            <person name="Fukuda K."/>
            <person name="Nemoto M."/>
            <person name="Inagaki K."/>
            <person name="Tamura T."/>
        </authorList>
    </citation>
    <scope>NUCLEOTIDE SEQUENCE</scope>
    <source>
        <strain evidence="2">FACHB-1277</strain>
    </source>
</reference>
<sequence>MKYTKKWGGVAALLVSVLTTANPADAISLIGNYSSTNDGDGTNASVPPSPDQKAVGFTLPTGNPYSLDSIKLRLFSYNTSNGDVALLQIYRDSAKTSTSPNEATLESVTFTNPTSSSNAVGDFIFTPTSTFTFLPDTRYWLLVDATAGFYGWLSNFPYITPTGISGITHNGYQRSGDDGSNYFSSTTFSSFEIQATEVPFEFEASGGLAILGGAWLLRKQLQKRKITKD</sequence>
<dbReference type="AlphaFoldDB" id="A0A926UW09"/>
<dbReference type="Proteomes" id="UP000631421">
    <property type="component" value="Unassembled WGS sequence"/>
</dbReference>
<proteinExistence type="predicted"/>
<evidence type="ECO:0000313" key="3">
    <source>
        <dbReference type="Proteomes" id="UP000631421"/>
    </source>
</evidence>
<name>A0A926UW09_9CYAN</name>
<comment type="caution">
    <text evidence="2">The sequence shown here is derived from an EMBL/GenBank/DDBJ whole genome shotgun (WGS) entry which is preliminary data.</text>
</comment>
<organism evidence="2 3">
    <name type="scientific">Pseudanabaena cinerea FACHB-1277</name>
    <dbReference type="NCBI Taxonomy" id="2949581"/>
    <lineage>
        <taxon>Bacteria</taxon>
        <taxon>Bacillati</taxon>
        <taxon>Cyanobacteriota</taxon>
        <taxon>Cyanophyceae</taxon>
        <taxon>Pseudanabaenales</taxon>
        <taxon>Pseudanabaenaceae</taxon>
        <taxon>Pseudanabaena</taxon>
        <taxon>Pseudanabaena cinerea</taxon>
    </lineage>
</organism>
<evidence type="ECO:0000313" key="2">
    <source>
        <dbReference type="EMBL" id="MBD2151891.1"/>
    </source>
</evidence>
<dbReference type="RefSeq" id="WP_190352307.1">
    <property type="nucleotide sequence ID" value="NZ_JACJPY010000071.1"/>
</dbReference>